<keyword evidence="3" id="KW-1185">Reference proteome</keyword>
<name>A0A0J1B8W3_RHOIS</name>
<evidence type="ECO:0000313" key="3">
    <source>
        <dbReference type="Proteomes" id="UP000036367"/>
    </source>
</evidence>
<dbReference type="EMBL" id="LECT01000038">
    <property type="protein sequence ID" value="KLU03270.1"/>
    <property type="molecule type" value="Genomic_DNA"/>
</dbReference>
<organism evidence="2 3">
    <name type="scientific">Rhodopirellula islandica</name>
    <dbReference type="NCBI Taxonomy" id="595434"/>
    <lineage>
        <taxon>Bacteria</taxon>
        <taxon>Pseudomonadati</taxon>
        <taxon>Planctomycetota</taxon>
        <taxon>Planctomycetia</taxon>
        <taxon>Pirellulales</taxon>
        <taxon>Pirellulaceae</taxon>
        <taxon>Rhodopirellula</taxon>
    </lineage>
</organism>
<dbReference type="AlphaFoldDB" id="A0A0J1B8W3"/>
<proteinExistence type="predicted"/>
<dbReference type="STRING" id="595434.RISK_004582"/>
<evidence type="ECO:0000256" key="1">
    <source>
        <dbReference type="SAM" id="MobiDB-lite"/>
    </source>
</evidence>
<reference evidence="2" key="1">
    <citation type="submission" date="2015-05" db="EMBL/GenBank/DDBJ databases">
        <title>Permanent draft genome of Rhodopirellula islandicus K833.</title>
        <authorList>
            <person name="Kizina J."/>
            <person name="Richter M."/>
            <person name="Glockner F.O."/>
            <person name="Harder J."/>
        </authorList>
    </citation>
    <scope>NUCLEOTIDE SEQUENCE [LARGE SCALE GENOMIC DNA]</scope>
    <source>
        <strain evidence="2">K833</strain>
    </source>
</reference>
<accession>A0A0J1B8W3</accession>
<comment type="caution">
    <text evidence="2">The sequence shown here is derived from an EMBL/GenBank/DDBJ whole genome shotgun (WGS) entry which is preliminary data.</text>
</comment>
<protein>
    <submittedName>
        <fullName evidence="2">Uncharacterized protein</fullName>
    </submittedName>
</protein>
<feature type="compositionally biased region" description="Polar residues" evidence="1">
    <location>
        <begin position="27"/>
        <end position="41"/>
    </location>
</feature>
<feature type="compositionally biased region" description="Basic residues" evidence="1">
    <location>
        <begin position="1"/>
        <end position="12"/>
    </location>
</feature>
<dbReference type="Proteomes" id="UP000036367">
    <property type="component" value="Unassembled WGS sequence"/>
</dbReference>
<evidence type="ECO:0000313" key="2">
    <source>
        <dbReference type="EMBL" id="KLU03270.1"/>
    </source>
</evidence>
<feature type="region of interest" description="Disordered" evidence="1">
    <location>
        <begin position="1"/>
        <end position="78"/>
    </location>
</feature>
<dbReference type="PATRIC" id="fig|595434.4.peg.4354"/>
<sequence length="78" mass="8157">MAAGFRHSRQPTKIRSAVVPPHLSRGATASGQPWVSTQGPSAPSHLPSRGATTVDRVSQPPVATPRLFKWGGTTQTSG</sequence>
<gene>
    <name evidence="2" type="ORF">RISK_004582</name>
</gene>